<organism evidence="8 9">
    <name type="scientific">Amycolatopsis pithecellobii</name>
    <dbReference type="NCBI Taxonomy" id="664692"/>
    <lineage>
        <taxon>Bacteria</taxon>
        <taxon>Bacillati</taxon>
        <taxon>Actinomycetota</taxon>
        <taxon>Actinomycetes</taxon>
        <taxon>Pseudonocardiales</taxon>
        <taxon>Pseudonocardiaceae</taxon>
        <taxon>Amycolatopsis</taxon>
    </lineage>
</organism>
<proteinExistence type="inferred from homology"/>
<dbReference type="SMART" id="SM00829">
    <property type="entry name" value="PKS_ER"/>
    <property type="match status" value="1"/>
</dbReference>
<dbReference type="SUPFAM" id="SSF50129">
    <property type="entry name" value="GroES-like"/>
    <property type="match status" value="1"/>
</dbReference>
<dbReference type="RefSeq" id="WP_154760607.1">
    <property type="nucleotide sequence ID" value="NZ_WMBA01000070.1"/>
</dbReference>
<accession>A0A6N7Z9W3</accession>
<protein>
    <submittedName>
        <fullName evidence="8">Alcohol dehydrogenase catalytic domain-containing protein</fullName>
    </submittedName>
</protein>
<dbReference type="OrthoDB" id="3987021at2"/>
<dbReference type="InterPro" id="IPR020843">
    <property type="entry name" value="ER"/>
</dbReference>
<feature type="domain" description="Enoyl reductase (ER)" evidence="7">
    <location>
        <begin position="13"/>
        <end position="336"/>
    </location>
</feature>
<keyword evidence="4 6" id="KW-0862">Zinc</keyword>
<keyword evidence="3 6" id="KW-0479">Metal-binding</keyword>
<evidence type="ECO:0000256" key="3">
    <source>
        <dbReference type="ARBA" id="ARBA00022723"/>
    </source>
</evidence>
<dbReference type="Gene3D" id="3.40.50.720">
    <property type="entry name" value="NAD(P)-binding Rossmann-like Domain"/>
    <property type="match status" value="1"/>
</dbReference>
<evidence type="ECO:0000259" key="7">
    <source>
        <dbReference type="SMART" id="SM00829"/>
    </source>
</evidence>
<dbReference type="InterPro" id="IPR002328">
    <property type="entry name" value="ADH_Zn_CS"/>
</dbReference>
<keyword evidence="5" id="KW-0560">Oxidoreductase</keyword>
<evidence type="ECO:0000313" key="9">
    <source>
        <dbReference type="Proteomes" id="UP000440096"/>
    </source>
</evidence>
<evidence type="ECO:0000256" key="4">
    <source>
        <dbReference type="ARBA" id="ARBA00022833"/>
    </source>
</evidence>
<comment type="similarity">
    <text evidence="2 6">Belongs to the zinc-containing alcohol dehydrogenase family.</text>
</comment>
<evidence type="ECO:0000256" key="1">
    <source>
        <dbReference type="ARBA" id="ARBA00001947"/>
    </source>
</evidence>
<dbReference type="Pfam" id="PF08240">
    <property type="entry name" value="ADH_N"/>
    <property type="match status" value="1"/>
</dbReference>
<dbReference type="PROSITE" id="PS00059">
    <property type="entry name" value="ADH_ZINC"/>
    <property type="match status" value="1"/>
</dbReference>
<evidence type="ECO:0000256" key="5">
    <source>
        <dbReference type="ARBA" id="ARBA00023002"/>
    </source>
</evidence>
<dbReference type="EMBL" id="WMBA01000070">
    <property type="protein sequence ID" value="MTD58526.1"/>
    <property type="molecule type" value="Genomic_DNA"/>
</dbReference>
<sequence length="344" mass="35677">MTAPHGPALVVRGPHDLVVEQRTAPAPGPGQLLVTPSHVGLCGTDLEIIDGDLDPAYVSLPLVLGHEWSGRVAAVGANADDSLAGAPVVVEGVLACGVCRECRRGATNLCTDYDELGFTTDGALGPGVVVPAHLVHRLAADVPVEAGALVEPAAVVLRGLREIRPVPGDRVLVIGDGTVALLAAMLVRLWSPAHVTIAGRRAEQSELAHTSHADAFTTGDPERAAYDLVVEAAGSTAAVETAVQAVRRGGRVLVLGIAGHGQTARIPVDDLVNNDITLRGSFSYTAASWAEVVRLLNSGTIDPLPLVTHRFGLDAFEEAIKILRAGDGSPRGKVMFVLGEDAPR</sequence>
<gene>
    <name evidence="8" type="ORF">GKO32_31795</name>
</gene>
<dbReference type="InterPro" id="IPR013149">
    <property type="entry name" value="ADH-like_C"/>
</dbReference>
<dbReference type="InterPro" id="IPR011032">
    <property type="entry name" value="GroES-like_sf"/>
</dbReference>
<dbReference type="AlphaFoldDB" id="A0A6N7Z9W3"/>
<comment type="caution">
    <text evidence="8">The sequence shown here is derived from an EMBL/GenBank/DDBJ whole genome shotgun (WGS) entry which is preliminary data.</text>
</comment>
<keyword evidence="9" id="KW-1185">Reference proteome</keyword>
<dbReference type="Proteomes" id="UP000440096">
    <property type="component" value="Unassembled WGS sequence"/>
</dbReference>
<dbReference type="Gene3D" id="3.90.180.10">
    <property type="entry name" value="Medium-chain alcohol dehydrogenases, catalytic domain"/>
    <property type="match status" value="1"/>
</dbReference>
<dbReference type="GO" id="GO:0016491">
    <property type="term" value="F:oxidoreductase activity"/>
    <property type="evidence" value="ECO:0007669"/>
    <property type="project" value="UniProtKB-KW"/>
</dbReference>
<dbReference type="Pfam" id="PF00107">
    <property type="entry name" value="ADH_zinc_N"/>
    <property type="match status" value="1"/>
</dbReference>
<dbReference type="InterPro" id="IPR036291">
    <property type="entry name" value="NAD(P)-bd_dom_sf"/>
</dbReference>
<evidence type="ECO:0000313" key="8">
    <source>
        <dbReference type="EMBL" id="MTD58526.1"/>
    </source>
</evidence>
<evidence type="ECO:0000256" key="2">
    <source>
        <dbReference type="ARBA" id="ARBA00008072"/>
    </source>
</evidence>
<dbReference type="SUPFAM" id="SSF51735">
    <property type="entry name" value="NAD(P)-binding Rossmann-fold domains"/>
    <property type="match status" value="1"/>
</dbReference>
<comment type="cofactor">
    <cofactor evidence="1 6">
        <name>Zn(2+)</name>
        <dbReference type="ChEBI" id="CHEBI:29105"/>
    </cofactor>
</comment>
<evidence type="ECO:0000256" key="6">
    <source>
        <dbReference type="RuleBase" id="RU361277"/>
    </source>
</evidence>
<dbReference type="GO" id="GO:0008270">
    <property type="term" value="F:zinc ion binding"/>
    <property type="evidence" value="ECO:0007669"/>
    <property type="project" value="InterPro"/>
</dbReference>
<dbReference type="InterPro" id="IPR013154">
    <property type="entry name" value="ADH-like_N"/>
</dbReference>
<dbReference type="PANTHER" id="PTHR43161">
    <property type="entry name" value="SORBITOL DEHYDROGENASE"/>
    <property type="match status" value="1"/>
</dbReference>
<reference evidence="8 9" key="1">
    <citation type="submission" date="2019-11" db="EMBL/GenBank/DDBJ databases">
        <title>Draft genome of Amycolatopsis RM579.</title>
        <authorList>
            <person name="Duangmal K."/>
            <person name="Mingma R."/>
        </authorList>
    </citation>
    <scope>NUCLEOTIDE SEQUENCE [LARGE SCALE GENOMIC DNA]</scope>
    <source>
        <strain evidence="8 9">RM579</strain>
    </source>
</reference>
<name>A0A6N7Z9W3_9PSEU</name>